<dbReference type="InterPro" id="IPR050445">
    <property type="entry name" value="Bact_polysacc_biosynth/exp"/>
</dbReference>
<reference evidence="9 10" key="1">
    <citation type="submission" date="2016-10" db="EMBL/GenBank/DDBJ databases">
        <authorList>
            <person name="de Groot N.N."/>
        </authorList>
    </citation>
    <scope>NUCLEOTIDE SEQUENCE [LARGE SCALE GENOMIC DNA]</scope>
    <source>
        <strain evidence="9 10">DSM 9990</strain>
    </source>
</reference>
<evidence type="ECO:0000259" key="8">
    <source>
        <dbReference type="Pfam" id="PF02706"/>
    </source>
</evidence>
<keyword evidence="6" id="KW-0175">Coiled coil</keyword>
<evidence type="ECO:0000256" key="5">
    <source>
        <dbReference type="ARBA" id="ARBA00023136"/>
    </source>
</evidence>
<accession>A0A1I4TX06</accession>
<dbReference type="GO" id="GO:0004713">
    <property type="term" value="F:protein tyrosine kinase activity"/>
    <property type="evidence" value="ECO:0007669"/>
    <property type="project" value="TreeGrafter"/>
</dbReference>
<feature type="domain" description="Polysaccharide chain length determinant N-terminal" evidence="8">
    <location>
        <begin position="30"/>
        <end position="79"/>
    </location>
</feature>
<feature type="transmembrane region" description="Helical" evidence="7">
    <location>
        <begin position="359"/>
        <end position="379"/>
    </location>
</feature>
<evidence type="ECO:0000256" key="2">
    <source>
        <dbReference type="ARBA" id="ARBA00022475"/>
    </source>
</evidence>
<protein>
    <submittedName>
        <fullName evidence="9">Chain length determinant protein</fullName>
    </submittedName>
</protein>
<evidence type="ECO:0000256" key="4">
    <source>
        <dbReference type="ARBA" id="ARBA00022989"/>
    </source>
</evidence>
<feature type="coiled-coil region" evidence="6">
    <location>
        <begin position="279"/>
        <end position="334"/>
    </location>
</feature>
<dbReference type="Proteomes" id="UP000199611">
    <property type="component" value="Unassembled WGS sequence"/>
</dbReference>
<feature type="transmembrane region" description="Helical" evidence="7">
    <location>
        <begin position="45"/>
        <end position="69"/>
    </location>
</feature>
<keyword evidence="10" id="KW-1185">Reference proteome</keyword>
<keyword evidence="2" id="KW-1003">Cell membrane</keyword>
<evidence type="ECO:0000256" key="3">
    <source>
        <dbReference type="ARBA" id="ARBA00022692"/>
    </source>
</evidence>
<dbReference type="PANTHER" id="PTHR32309:SF13">
    <property type="entry name" value="FERRIC ENTEROBACTIN TRANSPORT PROTEIN FEPE"/>
    <property type="match status" value="1"/>
</dbReference>
<proteinExistence type="predicted"/>
<evidence type="ECO:0000256" key="1">
    <source>
        <dbReference type="ARBA" id="ARBA00004651"/>
    </source>
</evidence>
<evidence type="ECO:0000313" key="9">
    <source>
        <dbReference type="EMBL" id="SFM81130.1"/>
    </source>
</evidence>
<evidence type="ECO:0000313" key="10">
    <source>
        <dbReference type="Proteomes" id="UP000199611"/>
    </source>
</evidence>
<dbReference type="GO" id="GO:0005886">
    <property type="term" value="C:plasma membrane"/>
    <property type="evidence" value="ECO:0007669"/>
    <property type="project" value="UniProtKB-SubCell"/>
</dbReference>
<dbReference type="InterPro" id="IPR003856">
    <property type="entry name" value="LPS_length_determ_N"/>
</dbReference>
<name>A0A1I4TX06_9BACT</name>
<dbReference type="EMBL" id="FOUU01000004">
    <property type="protein sequence ID" value="SFM81130.1"/>
    <property type="molecule type" value="Genomic_DNA"/>
</dbReference>
<evidence type="ECO:0000256" key="7">
    <source>
        <dbReference type="SAM" id="Phobius"/>
    </source>
</evidence>
<dbReference type="Pfam" id="PF02706">
    <property type="entry name" value="Wzz"/>
    <property type="match status" value="1"/>
</dbReference>
<dbReference type="PANTHER" id="PTHR32309">
    <property type="entry name" value="TYROSINE-PROTEIN KINASE"/>
    <property type="match status" value="1"/>
</dbReference>
<evidence type="ECO:0000256" key="6">
    <source>
        <dbReference type="SAM" id="Coils"/>
    </source>
</evidence>
<gene>
    <name evidence="9" type="ORF">SAMN05660836_01563</name>
</gene>
<keyword evidence="4 7" id="KW-1133">Transmembrane helix</keyword>
<keyword evidence="3 7" id="KW-0812">Transmembrane</keyword>
<dbReference type="AlphaFoldDB" id="A0A1I4TX06"/>
<comment type="subcellular location">
    <subcellularLocation>
        <location evidence="1">Cell membrane</location>
        <topology evidence="1">Multi-pass membrane protein</topology>
    </subcellularLocation>
</comment>
<dbReference type="RefSeq" id="WP_093394778.1">
    <property type="nucleotide sequence ID" value="NZ_FOUU01000004.1"/>
</dbReference>
<sequence length="389" mass="44460">MSEMSKDQISKSTNLEGKETQSSDYVEDYEIDLYDLLLVLWNQKLIIFGVMLVSLVAGFVYILLASPLYEITMQVRPPMVGPYKGWSTEDIRRWIEEDQYFNLLGELPAKPEQIKIRASVQRGSSIVKWTLLYPDPTEGKQILNSVYEKAYQFYILKNGDTSAAQVKSNLEKEIQDLETELSSIDLVELPNLEVMITRKIEQQKVLEKIIDVANQQKEVYSLASSALSDLLNKVSGSYTQVIKSINRMVSSKLDKISALILQQIAAQSAGYEGDLITQITLFKARILELDEQISNLQKELIQSQQEIDQLKYQKEQLNLKKEKLSRQIAQKKFELQHLTVFEKVSEPIASFEPVRPKKLLILAVSGVLGMFSGILLAFLRHGWQKRFNS</sequence>
<feature type="coiled-coil region" evidence="6">
    <location>
        <begin position="160"/>
        <end position="187"/>
    </location>
</feature>
<dbReference type="STRING" id="39841.SAMN05660836_01563"/>
<keyword evidence="5 7" id="KW-0472">Membrane</keyword>
<organism evidence="9 10">
    <name type="scientific">Thermodesulforhabdus norvegica</name>
    <dbReference type="NCBI Taxonomy" id="39841"/>
    <lineage>
        <taxon>Bacteria</taxon>
        <taxon>Pseudomonadati</taxon>
        <taxon>Thermodesulfobacteriota</taxon>
        <taxon>Syntrophobacteria</taxon>
        <taxon>Syntrophobacterales</taxon>
        <taxon>Thermodesulforhabdaceae</taxon>
        <taxon>Thermodesulforhabdus</taxon>
    </lineage>
</organism>